<evidence type="ECO:0000256" key="2">
    <source>
        <dbReference type="ARBA" id="ARBA00023136"/>
    </source>
</evidence>
<reference evidence="6" key="2">
    <citation type="journal article" date="2023" name="Microbiome">
        <title>Synthase-selected sorting approach identifies a beta-lactone synthase in a nudibranch symbiotic bacterium.</title>
        <authorList>
            <person name="Dzunkova M."/>
            <person name="La Clair J.J."/>
            <person name="Tyml T."/>
            <person name="Doud D."/>
            <person name="Schulz F."/>
            <person name="Piquer-Esteban S."/>
            <person name="Porcel Sanchis D."/>
            <person name="Osborn A."/>
            <person name="Robinson D."/>
            <person name="Louie K.B."/>
            <person name="Bowen B.P."/>
            <person name="Bowers R.M."/>
            <person name="Lee J."/>
            <person name="Arnau V."/>
            <person name="Diaz-Villanueva W."/>
            <person name="Stepanauskas R."/>
            <person name="Gosliner T."/>
            <person name="Date S.V."/>
            <person name="Northen T.R."/>
            <person name="Cheng J.F."/>
            <person name="Burkart M.D."/>
            <person name="Woyke T."/>
        </authorList>
    </citation>
    <scope>NUCLEOTIDE SEQUENCE</scope>
    <source>
        <strain evidence="6">Df01</strain>
    </source>
</reference>
<dbReference type="PANTHER" id="PTHR37423">
    <property type="entry name" value="SOLUBLE LYTIC MUREIN TRANSGLYCOSYLASE-RELATED"/>
    <property type="match status" value="1"/>
</dbReference>
<reference evidence="6" key="1">
    <citation type="submission" date="2022-08" db="EMBL/GenBank/DDBJ databases">
        <authorList>
            <person name="Dzunkova M."/>
            <person name="La Clair J."/>
            <person name="Tyml T."/>
            <person name="Doud D."/>
            <person name="Schulz F."/>
            <person name="Piquer S."/>
            <person name="Porcel Sanchis D."/>
            <person name="Osborn A."/>
            <person name="Robinson D."/>
            <person name="Louie K.B."/>
            <person name="Bowen B.P."/>
            <person name="Bowers R."/>
            <person name="Lee J."/>
            <person name="Arnau Llombart V."/>
            <person name="Diaz Villanueva W."/>
            <person name="Gosliner T."/>
            <person name="Northen T."/>
            <person name="Cheng J.-F."/>
            <person name="Burkart M.D."/>
            <person name="Woyke T."/>
        </authorList>
    </citation>
    <scope>NUCLEOTIDE SEQUENCE</scope>
    <source>
        <strain evidence="6">Df01</strain>
    </source>
</reference>
<dbReference type="CDD" id="cd15830">
    <property type="entry name" value="BamD"/>
    <property type="match status" value="1"/>
</dbReference>
<dbReference type="InterPro" id="IPR039565">
    <property type="entry name" value="BamD-like"/>
</dbReference>
<comment type="subcellular location">
    <subcellularLocation>
        <location evidence="4">Cell outer membrane</location>
    </subcellularLocation>
</comment>
<dbReference type="PANTHER" id="PTHR37423:SF6">
    <property type="entry name" value="CELL DIVISION COORDINATOR CPOB"/>
    <property type="match status" value="1"/>
</dbReference>
<accession>A0ABT7QL38</accession>
<proteinExistence type="inferred from homology"/>
<evidence type="ECO:0000313" key="6">
    <source>
        <dbReference type="EMBL" id="MDM5147352.1"/>
    </source>
</evidence>
<keyword evidence="3 4" id="KW-0998">Cell outer membrane</keyword>
<name>A0ABT7QL38_9GAMM</name>
<dbReference type="Proteomes" id="UP001168167">
    <property type="component" value="Unassembled WGS sequence"/>
</dbReference>
<comment type="function">
    <text evidence="4">Part of the outer membrane protein assembly complex, which is involved in assembly and insertion of beta-barrel proteins into the outer membrane.</text>
</comment>
<organism evidence="6 7">
    <name type="scientific">Candidatus Doriopsillibacter californiensis</name>
    <dbReference type="NCBI Taxonomy" id="2970740"/>
    <lineage>
        <taxon>Bacteria</taxon>
        <taxon>Pseudomonadati</taxon>
        <taxon>Pseudomonadota</taxon>
        <taxon>Gammaproteobacteria</taxon>
        <taxon>Candidatus Tethybacterales</taxon>
        <taxon>Candidatus Persebacteraceae</taxon>
        <taxon>Candidatus Doriopsillibacter</taxon>
    </lineage>
</organism>
<sequence>MQILWASVFLVLAGCASTPEEPPTARELYEQAHELQNSADYEQAIEKFDELVATYPASSYAQQGMLDLIYLQYNRTDYDGAVAAAGQFMSAYPDSPNVAYALYLEGLTYFREDQSLIDRLGFQDPTERNPDSMRLAFLSFKKLLDSYPDSKYAEDSANRMRYLINALARHEVHIANYYLQRNAVLGAINRAKLVLDIYPDSASSEEALSVLARAYEIMGAKNDKQKTLRLLEINFPDNPLVKNSDN</sequence>
<gene>
    <name evidence="4" type="primary">bamD</name>
    <name evidence="6" type="ORF">NQX30_03055</name>
</gene>
<dbReference type="NCBIfam" id="TIGR03302">
    <property type="entry name" value="OM_YfiO"/>
    <property type="match status" value="1"/>
</dbReference>
<keyword evidence="2 4" id="KW-0472">Membrane</keyword>
<comment type="caution">
    <text evidence="6">The sequence shown here is derived from an EMBL/GenBank/DDBJ whole genome shotgun (WGS) entry which is preliminary data.</text>
</comment>
<keyword evidence="7" id="KW-1185">Reference proteome</keyword>
<dbReference type="Pfam" id="PF13525">
    <property type="entry name" value="YfiO"/>
    <property type="match status" value="1"/>
</dbReference>
<comment type="similarity">
    <text evidence="4">Belongs to the BamD family.</text>
</comment>
<dbReference type="InterPro" id="IPR011990">
    <property type="entry name" value="TPR-like_helical_dom_sf"/>
</dbReference>
<dbReference type="HAMAP" id="MF_00922">
    <property type="entry name" value="OM_assembly_BamD"/>
    <property type="match status" value="1"/>
</dbReference>
<keyword evidence="1 4" id="KW-0732">Signal</keyword>
<dbReference type="InterPro" id="IPR017689">
    <property type="entry name" value="BamD"/>
</dbReference>
<evidence type="ECO:0000256" key="4">
    <source>
        <dbReference type="HAMAP-Rule" id="MF_00922"/>
    </source>
</evidence>
<dbReference type="SUPFAM" id="SSF48452">
    <property type="entry name" value="TPR-like"/>
    <property type="match status" value="1"/>
</dbReference>
<feature type="domain" description="Outer membrane lipoprotein BamD-like" evidence="5">
    <location>
        <begin position="25"/>
        <end position="227"/>
    </location>
</feature>
<comment type="subunit">
    <text evidence="4">Part of the Bam complex.</text>
</comment>
<evidence type="ECO:0000313" key="7">
    <source>
        <dbReference type="Proteomes" id="UP001168167"/>
    </source>
</evidence>
<protein>
    <recommendedName>
        <fullName evidence="4">Outer membrane protein assembly factor BamD</fullName>
    </recommendedName>
</protein>
<evidence type="ECO:0000259" key="5">
    <source>
        <dbReference type="Pfam" id="PF13525"/>
    </source>
</evidence>
<evidence type="ECO:0000256" key="3">
    <source>
        <dbReference type="ARBA" id="ARBA00023237"/>
    </source>
</evidence>
<dbReference type="EMBL" id="JANQAO010000001">
    <property type="protein sequence ID" value="MDM5147352.1"/>
    <property type="molecule type" value="Genomic_DNA"/>
</dbReference>
<dbReference type="Gene3D" id="1.25.40.10">
    <property type="entry name" value="Tetratricopeptide repeat domain"/>
    <property type="match status" value="1"/>
</dbReference>
<evidence type="ECO:0000256" key="1">
    <source>
        <dbReference type="ARBA" id="ARBA00022729"/>
    </source>
</evidence>